<dbReference type="CDD" id="cd00112">
    <property type="entry name" value="LDLa"/>
    <property type="match status" value="3"/>
</dbReference>
<keyword evidence="10" id="KW-1185">Reference proteome</keyword>
<dbReference type="InterPro" id="IPR051221">
    <property type="entry name" value="LDLR-related"/>
</dbReference>
<dbReference type="Proteomes" id="UP000695022">
    <property type="component" value="Unplaced"/>
</dbReference>
<feature type="disulfide bond" evidence="9">
    <location>
        <begin position="134"/>
        <end position="152"/>
    </location>
</feature>
<name>A0ABM1ENM1_PRICU</name>
<evidence type="ECO:0000256" key="6">
    <source>
        <dbReference type="ARBA" id="ARBA00023157"/>
    </source>
</evidence>
<evidence type="ECO:0000256" key="9">
    <source>
        <dbReference type="PROSITE-ProRule" id="PRU00124"/>
    </source>
</evidence>
<dbReference type="PROSITE" id="PS50068">
    <property type="entry name" value="LDLRA_2"/>
    <property type="match status" value="3"/>
</dbReference>
<keyword evidence="5" id="KW-0472">Membrane</keyword>
<evidence type="ECO:0000313" key="10">
    <source>
        <dbReference type="Proteomes" id="UP000695022"/>
    </source>
</evidence>
<dbReference type="InterPro" id="IPR036055">
    <property type="entry name" value="LDL_receptor-like_sf"/>
</dbReference>
<dbReference type="PANTHER" id="PTHR22722:SF14">
    <property type="entry name" value="MEGALIN, ISOFORM A"/>
    <property type="match status" value="1"/>
</dbReference>
<evidence type="ECO:0000256" key="2">
    <source>
        <dbReference type="ARBA" id="ARBA00022692"/>
    </source>
</evidence>
<sequence>MLLEDCKNCTCIDGKFSCAVLDDTCPELTTCGVGMFACDTGRCIPDGWRCDGGHDCKDGSDEKDCGSMMCQPEQFHCTKTSECINSTLRCDGIPDCIDRSDEVDCGCGREFDCGAMDDSDEKSCGSCDFGHFACDDGKCLDGEQRCDGVRDCKDGLDEKGCAGFSLGNSIFALEI</sequence>
<reference evidence="11" key="1">
    <citation type="submission" date="2025-08" db="UniProtKB">
        <authorList>
            <consortium name="RefSeq"/>
        </authorList>
    </citation>
    <scope>IDENTIFICATION</scope>
</reference>
<evidence type="ECO:0000256" key="8">
    <source>
        <dbReference type="ARBA" id="ARBA00023180"/>
    </source>
</evidence>
<dbReference type="PANTHER" id="PTHR22722">
    <property type="entry name" value="LOW-DENSITY LIPOPROTEIN RECEPTOR-RELATED PROTEIN 2-RELATED"/>
    <property type="match status" value="1"/>
</dbReference>
<feature type="disulfide bond" evidence="9">
    <location>
        <begin position="146"/>
        <end position="161"/>
    </location>
</feature>
<dbReference type="Gene3D" id="4.10.400.10">
    <property type="entry name" value="Low-density Lipoprotein Receptor"/>
    <property type="match status" value="3"/>
</dbReference>
<evidence type="ECO:0000256" key="4">
    <source>
        <dbReference type="ARBA" id="ARBA00022989"/>
    </source>
</evidence>
<gene>
    <name evidence="11" type="primary">LOC106814044</name>
</gene>
<evidence type="ECO:0000256" key="1">
    <source>
        <dbReference type="ARBA" id="ARBA00004167"/>
    </source>
</evidence>
<evidence type="ECO:0000256" key="7">
    <source>
        <dbReference type="ARBA" id="ARBA00023170"/>
    </source>
</evidence>
<dbReference type="InterPro" id="IPR023415">
    <property type="entry name" value="LDLR_class-A_CS"/>
</dbReference>
<feature type="disulfide bond" evidence="9">
    <location>
        <begin position="38"/>
        <end position="56"/>
    </location>
</feature>
<evidence type="ECO:0000313" key="11">
    <source>
        <dbReference type="RefSeq" id="XP_014673792.1"/>
    </source>
</evidence>
<dbReference type="PRINTS" id="PR00261">
    <property type="entry name" value="LDLRECEPTOR"/>
</dbReference>
<keyword evidence="6 9" id="KW-1015">Disulfide bond</keyword>
<dbReference type="RefSeq" id="XP_014673792.1">
    <property type="nucleotide sequence ID" value="XM_014818306.1"/>
</dbReference>
<accession>A0ABM1ENM1</accession>
<feature type="disulfide bond" evidence="9">
    <location>
        <begin position="90"/>
        <end position="105"/>
    </location>
</feature>
<dbReference type="PROSITE" id="PS01209">
    <property type="entry name" value="LDLRA_1"/>
    <property type="match status" value="1"/>
</dbReference>
<keyword evidence="2" id="KW-0812">Transmembrane</keyword>
<keyword evidence="8" id="KW-0325">Glycoprotein</keyword>
<keyword evidence="7" id="KW-0675">Receptor</keyword>
<feature type="disulfide bond" evidence="9">
    <location>
        <begin position="50"/>
        <end position="65"/>
    </location>
</feature>
<evidence type="ECO:0000256" key="3">
    <source>
        <dbReference type="ARBA" id="ARBA00022737"/>
    </source>
</evidence>
<dbReference type="GeneID" id="106814044"/>
<comment type="caution">
    <text evidence="9">Lacks conserved residue(s) required for the propagation of feature annotation.</text>
</comment>
<dbReference type="InterPro" id="IPR002172">
    <property type="entry name" value="LDrepeatLR_classA_rpt"/>
</dbReference>
<comment type="subcellular location">
    <subcellularLocation>
        <location evidence="1">Membrane</location>
        <topology evidence="1">Single-pass membrane protein</topology>
    </subcellularLocation>
</comment>
<feature type="disulfide bond" evidence="9">
    <location>
        <begin position="127"/>
        <end position="139"/>
    </location>
</feature>
<protein>
    <submittedName>
        <fullName evidence="11">Very low-density lipoprotein receptor-like</fullName>
    </submittedName>
</protein>
<proteinExistence type="predicted"/>
<dbReference type="Pfam" id="PF00057">
    <property type="entry name" value="Ldl_recept_a"/>
    <property type="match status" value="3"/>
</dbReference>
<organism evidence="10 11">
    <name type="scientific">Priapulus caudatus</name>
    <name type="common">Priapulid worm</name>
    <dbReference type="NCBI Taxonomy" id="37621"/>
    <lineage>
        <taxon>Eukaryota</taxon>
        <taxon>Metazoa</taxon>
        <taxon>Ecdysozoa</taxon>
        <taxon>Scalidophora</taxon>
        <taxon>Priapulida</taxon>
        <taxon>Priapulimorpha</taxon>
        <taxon>Priapulimorphida</taxon>
        <taxon>Priapulidae</taxon>
        <taxon>Priapulus</taxon>
    </lineage>
</organism>
<keyword evidence="4" id="KW-1133">Transmembrane helix</keyword>
<evidence type="ECO:0000256" key="5">
    <source>
        <dbReference type="ARBA" id="ARBA00023136"/>
    </source>
</evidence>
<keyword evidence="3" id="KW-0677">Repeat</keyword>
<dbReference type="SUPFAM" id="SSF57424">
    <property type="entry name" value="LDL receptor-like module"/>
    <property type="match status" value="3"/>
</dbReference>
<dbReference type="SMART" id="SM00192">
    <property type="entry name" value="LDLa"/>
    <property type="match status" value="3"/>
</dbReference>
<feature type="disulfide bond" evidence="9">
    <location>
        <begin position="31"/>
        <end position="43"/>
    </location>
</feature>